<comment type="caution">
    <text evidence="1">The sequence shown here is derived from an EMBL/GenBank/DDBJ whole genome shotgun (WGS) entry which is preliminary data.</text>
</comment>
<gene>
    <name evidence="1" type="ORF">PXEA_LOCUS31200</name>
</gene>
<evidence type="ECO:0000313" key="2">
    <source>
        <dbReference type="Proteomes" id="UP000784294"/>
    </source>
</evidence>
<organism evidence="1 2">
    <name type="scientific">Protopolystoma xenopodis</name>
    <dbReference type="NCBI Taxonomy" id="117903"/>
    <lineage>
        <taxon>Eukaryota</taxon>
        <taxon>Metazoa</taxon>
        <taxon>Spiralia</taxon>
        <taxon>Lophotrochozoa</taxon>
        <taxon>Platyhelminthes</taxon>
        <taxon>Monogenea</taxon>
        <taxon>Polyopisthocotylea</taxon>
        <taxon>Polystomatidea</taxon>
        <taxon>Polystomatidae</taxon>
        <taxon>Protopolystoma</taxon>
    </lineage>
</organism>
<protein>
    <submittedName>
        <fullName evidence="1">Uncharacterized protein</fullName>
    </submittedName>
</protein>
<dbReference type="EMBL" id="CAAALY010255914">
    <property type="protein sequence ID" value="VEL37760.1"/>
    <property type="molecule type" value="Genomic_DNA"/>
</dbReference>
<reference evidence="1" key="1">
    <citation type="submission" date="2018-11" db="EMBL/GenBank/DDBJ databases">
        <authorList>
            <consortium name="Pathogen Informatics"/>
        </authorList>
    </citation>
    <scope>NUCLEOTIDE SEQUENCE</scope>
</reference>
<proteinExistence type="predicted"/>
<name>A0A3S5AU20_9PLAT</name>
<sequence>MAQTLSESVGSFGLFLSYYSHACLSIAILPEMPAIGCGPIQGFGTDSLSQLDLAYLQQVHRPRTPAASGYTIQRADPHAYRGCPDVGELGHACRGVVTMHAGLCHSGQQQHPQCSALYSALSPEGTQIGLYLEILKWLYLASPSRCLFQSALLRRRNHLLSDPPTSSSTFAPGLNSLDLPLYFPLQIHL</sequence>
<keyword evidence="2" id="KW-1185">Reference proteome</keyword>
<evidence type="ECO:0000313" key="1">
    <source>
        <dbReference type="EMBL" id="VEL37760.1"/>
    </source>
</evidence>
<dbReference type="Proteomes" id="UP000784294">
    <property type="component" value="Unassembled WGS sequence"/>
</dbReference>
<dbReference type="AlphaFoldDB" id="A0A3S5AU20"/>
<accession>A0A3S5AU20</accession>